<dbReference type="PROSITE" id="PS51635">
    <property type="entry name" value="PNPLA"/>
    <property type="match status" value="1"/>
</dbReference>
<dbReference type="InterPro" id="IPR027417">
    <property type="entry name" value="P-loop_NTPase"/>
</dbReference>
<dbReference type="Pfam" id="PF01734">
    <property type="entry name" value="Patatin"/>
    <property type="match status" value="1"/>
</dbReference>
<feature type="active site" description="Proton acceptor" evidence="5">
    <location>
        <position position="200"/>
    </location>
</feature>
<gene>
    <name evidence="7" type="ORF">JX265_005807</name>
</gene>
<reference evidence="7" key="1">
    <citation type="submission" date="2021-03" db="EMBL/GenBank/DDBJ databases">
        <title>Revisited historic fungal species revealed as producer of novel bioactive compounds through whole genome sequencing and comparative genomics.</title>
        <authorList>
            <person name="Vignolle G.A."/>
            <person name="Hochenegger N."/>
            <person name="Mach R.L."/>
            <person name="Mach-Aigner A.R."/>
            <person name="Javad Rahimi M."/>
            <person name="Salim K.A."/>
            <person name="Chan C.M."/>
            <person name="Lim L.B.L."/>
            <person name="Cai F."/>
            <person name="Druzhinina I.S."/>
            <person name="U'Ren J.M."/>
            <person name="Derntl C."/>
        </authorList>
    </citation>
    <scope>NUCLEOTIDE SEQUENCE</scope>
    <source>
        <strain evidence="7">TUCIM 5799</strain>
    </source>
</reference>
<evidence type="ECO:0000256" key="1">
    <source>
        <dbReference type="ARBA" id="ARBA00022737"/>
    </source>
</evidence>
<dbReference type="InterPro" id="IPR016035">
    <property type="entry name" value="Acyl_Trfase/lysoPLipase"/>
</dbReference>
<dbReference type="GO" id="GO:0046486">
    <property type="term" value="P:glycerolipid metabolic process"/>
    <property type="evidence" value="ECO:0007669"/>
    <property type="project" value="UniProtKB-ARBA"/>
</dbReference>
<dbReference type="GO" id="GO:0047499">
    <property type="term" value="F:calcium-independent phospholipase A2 activity"/>
    <property type="evidence" value="ECO:0007669"/>
    <property type="project" value="TreeGrafter"/>
</dbReference>
<feature type="short sequence motif" description="GXSXG" evidence="5">
    <location>
        <begin position="51"/>
        <end position="55"/>
    </location>
</feature>
<dbReference type="InterPro" id="IPR056884">
    <property type="entry name" value="NPHP3-like_N"/>
</dbReference>
<dbReference type="PANTHER" id="PTHR24185">
    <property type="entry name" value="CALCIUM-INDEPENDENT PHOSPHOLIPASE A2-GAMMA"/>
    <property type="match status" value="1"/>
</dbReference>
<dbReference type="Gene3D" id="3.40.1090.10">
    <property type="entry name" value="Cytosolic phospholipase A2 catalytic domain"/>
    <property type="match status" value="1"/>
</dbReference>
<dbReference type="SUPFAM" id="SSF52540">
    <property type="entry name" value="P-loop containing nucleoside triphosphate hydrolases"/>
    <property type="match status" value="1"/>
</dbReference>
<keyword evidence="3 5" id="KW-0442">Lipid degradation</keyword>
<proteinExistence type="predicted"/>
<comment type="caution">
    <text evidence="7">The sequence shown here is derived from an EMBL/GenBank/DDBJ whole genome shotgun (WGS) entry which is preliminary data.</text>
</comment>
<evidence type="ECO:0000256" key="2">
    <source>
        <dbReference type="ARBA" id="ARBA00022801"/>
    </source>
</evidence>
<dbReference type="InterPro" id="IPR002641">
    <property type="entry name" value="PNPLA_dom"/>
</dbReference>
<dbReference type="Pfam" id="PF24883">
    <property type="entry name" value="NPHP3_N"/>
    <property type="match status" value="1"/>
</dbReference>
<evidence type="ECO:0000256" key="4">
    <source>
        <dbReference type="ARBA" id="ARBA00023098"/>
    </source>
</evidence>
<feature type="domain" description="PNPLA" evidence="6">
    <location>
        <begin position="11"/>
        <end position="213"/>
    </location>
</feature>
<dbReference type="GO" id="GO:0016020">
    <property type="term" value="C:membrane"/>
    <property type="evidence" value="ECO:0007669"/>
    <property type="project" value="TreeGrafter"/>
</dbReference>
<dbReference type="PANTHER" id="PTHR24185:SF1">
    <property type="entry name" value="CALCIUM-INDEPENDENT PHOSPHOLIPASE A2-GAMMA"/>
    <property type="match status" value="1"/>
</dbReference>
<feature type="short sequence motif" description="GXGXXG" evidence="5">
    <location>
        <begin position="15"/>
        <end position="20"/>
    </location>
</feature>
<keyword evidence="2 5" id="KW-0378">Hydrolase</keyword>
<organism evidence="7 8">
    <name type="scientific">Neoarthrinium moseri</name>
    <dbReference type="NCBI Taxonomy" id="1658444"/>
    <lineage>
        <taxon>Eukaryota</taxon>
        <taxon>Fungi</taxon>
        <taxon>Dikarya</taxon>
        <taxon>Ascomycota</taxon>
        <taxon>Pezizomycotina</taxon>
        <taxon>Sordariomycetes</taxon>
        <taxon>Xylariomycetidae</taxon>
        <taxon>Amphisphaeriales</taxon>
        <taxon>Apiosporaceae</taxon>
        <taxon>Neoarthrinium</taxon>
    </lineage>
</organism>
<dbReference type="AlphaFoldDB" id="A0A9P9WN95"/>
<dbReference type="Gene3D" id="3.40.50.300">
    <property type="entry name" value="P-loop containing nucleotide triphosphate hydrolases"/>
    <property type="match status" value="1"/>
</dbReference>
<feature type="active site" description="Nucleophile" evidence="5">
    <location>
        <position position="53"/>
    </location>
</feature>
<evidence type="ECO:0000256" key="5">
    <source>
        <dbReference type="PROSITE-ProRule" id="PRU01161"/>
    </source>
</evidence>
<keyword evidence="8" id="KW-1185">Reference proteome</keyword>
<accession>A0A9P9WN95</accession>
<sequence>MSDDTQSLKLLSLDGGGIRGLSSLIILRHLMKRINEKDPPKPCEYFDLIGGTSTGGLIAIMLGRLQMSVDECIDKYLSRSAEAFQRKRLKSNIAGRAKSLWKAEGAYQSDALADAFKEAARLFEGDEDALLLSAEPQCRVFVCSFAKIMNTRTLFRSYPLGADYGSTTTTGCTIWEAARATSAAATFFDPLIIGSQAYVDGATGLNNPVEVVLDEAKAIWPNALSRIHTIVSIGTGVPPPNDFGDNLKGIAQTLKAIATDTEQTHRRFFNIHGDLGLQDRYFRFNVIHGLSGVRLDDHGKIPIIEASTEAYISSPETQAQVVQLISTPCTITEYVPLDQRDDYLGWLPWIDQQHYLNEAVDKSRTDESGLWFVERYLNEWQQSPGTMFWISAPAGSGKTVLASIVTQKIQDLNIGVGAYYFCSFQNRDTQTLRQFKHALLVQLLKGLSHYHPHKKEVFIPRAFQDLRTKVFPSKSPSMDDLDKTITILSNQAACSFIILDALDECESQRARQEILDFLSQLLETLSLTCISWFSADLNLI</sequence>
<feature type="short sequence motif" description="DGA/G" evidence="5">
    <location>
        <begin position="200"/>
        <end position="202"/>
    </location>
</feature>
<evidence type="ECO:0000256" key="3">
    <source>
        <dbReference type="ARBA" id="ARBA00022963"/>
    </source>
</evidence>
<dbReference type="Proteomes" id="UP000829685">
    <property type="component" value="Unassembled WGS sequence"/>
</dbReference>
<evidence type="ECO:0000313" key="7">
    <source>
        <dbReference type="EMBL" id="KAI1871821.1"/>
    </source>
</evidence>
<dbReference type="CDD" id="cd07216">
    <property type="entry name" value="Pat17_PNPLA8_PNPLA9_like3"/>
    <property type="match status" value="1"/>
</dbReference>
<dbReference type="SUPFAM" id="SSF52151">
    <property type="entry name" value="FabD/lysophospholipase-like"/>
    <property type="match status" value="1"/>
</dbReference>
<keyword evidence="1" id="KW-0677">Repeat</keyword>
<dbReference type="GO" id="GO:0016042">
    <property type="term" value="P:lipid catabolic process"/>
    <property type="evidence" value="ECO:0007669"/>
    <property type="project" value="UniProtKB-UniRule"/>
</dbReference>
<dbReference type="GO" id="GO:0019369">
    <property type="term" value="P:arachidonate metabolic process"/>
    <property type="evidence" value="ECO:0007669"/>
    <property type="project" value="TreeGrafter"/>
</dbReference>
<evidence type="ECO:0000313" key="8">
    <source>
        <dbReference type="Proteomes" id="UP000829685"/>
    </source>
</evidence>
<evidence type="ECO:0000259" key="6">
    <source>
        <dbReference type="PROSITE" id="PS51635"/>
    </source>
</evidence>
<dbReference type="EMBL" id="JAFIMR010000012">
    <property type="protein sequence ID" value="KAI1871821.1"/>
    <property type="molecule type" value="Genomic_DNA"/>
</dbReference>
<keyword evidence="4 5" id="KW-0443">Lipid metabolism</keyword>
<protein>
    <recommendedName>
        <fullName evidence="6">PNPLA domain-containing protein</fullName>
    </recommendedName>
</protein>
<name>A0A9P9WN95_9PEZI</name>